<sequence length="403" mass="46176">MKILFAIGRLTVGGGEKLLVYQLKHLDRNKFEPYLLTLFPEKEESFERELRQGLLRETRSLGAWWKQLNFRGLFDFISWFKLYKFLKKEKFDVAVTSLFSANLFVRLALLFSGKPKVLISYEHNIYRDKHRWQIWLDWFLAKFTDKIIVDAESVKKFTANQEGIPVDKFLVMHIPPLANAVKIWSFAEDQILNAAGDLVLNADVKVRPPAGGRTLEDIRRELRIKPDDKVILTVSRLVEEKGHIYLIRAAKEVIKNFPNVKFLIVGWGHLEQSLKDEVKKLELENNVKLLGKRDIAEVLPLAALYIEPALSVDIGIASMEAMAQGLPIISTNVGEMPVFVKDGENGFLVPPADSSAMSEKILTLLKDSELRKKMGVASREKVKDFTIEKYMQKFEGIILSFIK</sequence>
<evidence type="ECO:0000259" key="2">
    <source>
        <dbReference type="Pfam" id="PF13439"/>
    </source>
</evidence>
<dbReference type="GO" id="GO:0016757">
    <property type="term" value="F:glycosyltransferase activity"/>
    <property type="evidence" value="ECO:0007669"/>
    <property type="project" value="InterPro"/>
</dbReference>
<dbReference type="SUPFAM" id="SSF53756">
    <property type="entry name" value="UDP-Glycosyltransferase/glycogen phosphorylase"/>
    <property type="match status" value="1"/>
</dbReference>
<proteinExistence type="predicted"/>
<name>A0A1G2LNP9_9BACT</name>
<dbReference type="InterPro" id="IPR028098">
    <property type="entry name" value="Glyco_trans_4-like_N"/>
</dbReference>
<dbReference type="InterPro" id="IPR001296">
    <property type="entry name" value="Glyco_trans_1"/>
</dbReference>
<dbReference type="EMBL" id="MHQY01000032">
    <property type="protein sequence ID" value="OHA13235.1"/>
    <property type="molecule type" value="Genomic_DNA"/>
</dbReference>
<evidence type="ECO:0008006" key="5">
    <source>
        <dbReference type="Google" id="ProtNLM"/>
    </source>
</evidence>
<accession>A0A1G2LNP9</accession>
<evidence type="ECO:0000313" key="3">
    <source>
        <dbReference type="EMBL" id="OHA13235.1"/>
    </source>
</evidence>
<dbReference type="Gene3D" id="3.40.50.2000">
    <property type="entry name" value="Glycogen Phosphorylase B"/>
    <property type="match status" value="2"/>
</dbReference>
<evidence type="ECO:0000313" key="4">
    <source>
        <dbReference type="Proteomes" id="UP000177171"/>
    </source>
</evidence>
<dbReference type="Pfam" id="PF00534">
    <property type="entry name" value="Glycos_transf_1"/>
    <property type="match status" value="1"/>
</dbReference>
<feature type="domain" description="Glycosyltransferase subfamily 4-like N-terminal" evidence="2">
    <location>
        <begin position="12"/>
        <end position="171"/>
    </location>
</feature>
<reference evidence="3 4" key="1">
    <citation type="journal article" date="2016" name="Nat. Commun.">
        <title>Thousands of microbial genomes shed light on interconnected biogeochemical processes in an aquifer system.</title>
        <authorList>
            <person name="Anantharaman K."/>
            <person name="Brown C.T."/>
            <person name="Hug L.A."/>
            <person name="Sharon I."/>
            <person name="Castelle C.J."/>
            <person name="Probst A.J."/>
            <person name="Thomas B.C."/>
            <person name="Singh A."/>
            <person name="Wilkins M.J."/>
            <person name="Karaoz U."/>
            <person name="Brodie E.L."/>
            <person name="Williams K.H."/>
            <person name="Hubbard S.S."/>
            <person name="Banfield J.F."/>
        </authorList>
    </citation>
    <scope>NUCLEOTIDE SEQUENCE [LARGE SCALE GENOMIC DNA]</scope>
</reference>
<evidence type="ECO:0000259" key="1">
    <source>
        <dbReference type="Pfam" id="PF00534"/>
    </source>
</evidence>
<dbReference type="Proteomes" id="UP000177171">
    <property type="component" value="Unassembled WGS sequence"/>
</dbReference>
<dbReference type="AlphaFoldDB" id="A0A1G2LNP9"/>
<gene>
    <name evidence="3" type="ORF">A3G49_00980</name>
</gene>
<comment type="caution">
    <text evidence="3">The sequence shown here is derived from an EMBL/GenBank/DDBJ whole genome shotgun (WGS) entry which is preliminary data.</text>
</comment>
<protein>
    <recommendedName>
        <fullName evidence="5">Glycosyl transferase family 1 domain-containing protein</fullName>
    </recommendedName>
</protein>
<dbReference type="PANTHER" id="PTHR12526">
    <property type="entry name" value="GLYCOSYLTRANSFERASE"/>
    <property type="match status" value="1"/>
</dbReference>
<dbReference type="Pfam" id="PF13439">
    <property type="entry name" value="Glyco_transf_4"/>
    <property type="match status" value="1"/>
</dbReference>
<dbReference type="PANTHER" id="PTHR12526:SF630">
    <property type="entry name" value="GLYCOSYLTRANSFERASE"/>
    <property type="match status" value="1"/>
</dbReference>
<feature type="domain" description="Glycosyl transferase family 1" evidence="1">
    <location>
        <begin position="216"/>
        <end position="380"/>
    </location>
</feature>
<organism evidence="3 4">
    <name type="scientific">Candidatus Sungbacteria bacterium RIFCSPLOWO2_12_FULL_41_11</name>
    <dbReference type="NCBI Taxonomy" id="1802286"/>
    <lineage>
        <taxon>Bacteria</taxon>
        <taxon>Candidatus Sungiibacteriota</taxon>
    </lineage>
</organism>